<gene>
    <name evidence="1" type="ORF">TM448A04548_0002</name>
    <name evidence="2" type="ORF">TM448B04918_0002</name>
</gene>
<dbReference type="AlphaFoldDB" id="A0A6H2A3U0"/>
<evidence type="ECO:0000313" key="2">
    <source>
        <dbReference type="EMBL" id="QJI03695.1"/>
    </source>
</evidence>
<protein>
    <submittedName>
        <fullName evidence="1">Uncharacterized protein</fullName>
    </submittedName>
</protein>
<evidence type="ECO:0000313" key="1">
    <source>
        <dbReference type="EMBL" id="QJA54247.1"/>
    </source>
</evidence>
<dbReference type="EMBL" id="MT144490">
    <property type="protein sequence ID" value="QJA54247.1"/>
    <property type="molecule type" value="Genomic_DNA"/>
</dbReference>
<accession>A0A6H2A3U0</accession>
<sequence>MESKETVLYNTDTLFTDNDLDYDEGGGFTTKSVVDALVRQAEISFKVGIKEMMEFKCDECATPGFVHLIIPVKKLQEWGLDA</sequence>
<name>A0A6H2A3U0_9ZZZZ</name>
<proteinExistence type="predicted"/>
<reference evidence="1" key="1">
    <citation type="submission" date="2020-03" db="EMBL/GenBank/DDBJ databases">
        <title>The deep terrestrial virosphere.</title>
        <authorList>
            <person name="Holmfeldt K."/>
            <person name="Nilsson E."/>
            <person name="Simone D."/>
            <person name="Lopez-Fernandez M."/>
            <person name="Wu X."/>
            <person name="de Brujin I."/>
            <person name="Lundin D."/>
            <person name="Andersson A."/>
            <person name="Bertilsson S."/>
            <person name="Dopson M."/>
        </authorList>
    </citation>
    <scope>NUCLEOTIDE SEQUENCE</scope>
    <source>
        <strain evidence="1">TM448A04548</strain>
        <strain evidence="2">TM448B04918</strain>
    </source>
</reference>
<organism evidence="1">
    <name type="scientific">viral metagenome</name>
    <dbReference type="NCBI Taxonomy" id="1070528"/>
    <lineage>
        <taxon>unclassified sequences</taxon>
        <taxon>metagenomes</taxon>
        <taxon>organismal metagenomes</taxon>
    </lineage>
</organism>
<dbReference type="EMBL" id="MT145111">
    <property type="protein sequence ID" value="QJI03695.1"/>
    <property type="molecule type" value="Genomic_DNA"/>
</dbReference>